<reference evidence="2 3" key="1">
    <citation type="submission" date="2011-05" db="EMBL/GenBank/DDBJ databases">
        <title>Complete sequence of chromosome of Frankia symbiont of Datisca glomerata.</title>
        <authorList>
            <consortium name="US DOE Joint Genome Institute"/>
            <person name="Lucas S."/>
            <person name="Han J."/>
            <person name="Lapidus A."/>
            <person name="Cheng J.-F."/>
            <person name="Goodwin L."/>
            <person name="Pitluck S."/>
            <person name="Peters L."/>
            <person name="Mikhailova N."/>
            <person name="Chertkov O."/>
            <person name="Teshima H."/>
            <person name="Han C."/>
            <person name="Tapia R."/>
            <person name="Land M."/>
            <person name="Hauser L."/>
            <person name="Kyrpides N."/>
            <person name="Ivanova N."/>
            <person name="Pagani I."/>
            <person name="Berry A."/>
            <person name="Pawlowski K."/>
            <person name="Persson T."/>
            <person name="Vanden Heuvel B."/>
            <person name="Benson D."/>
            <person name="Woyke T."/>
        </authorList>
    </citation>
    <scope>NUCLEOTIDE SEQUENCE [LARGE SCALE GENOMIC DNA]</scope>
    <source>
        <strain evidence="3">4085684</strain>
    </source>
</reference>
<feature type="transmembrane region" description="Helical" evidence="1">
    <location>
        <begin position="6"/>
        <end position="25"/>
    </location>
</feature>
<evidence type="ECO:0000256" key="1">
    <source>
        <dbReference type="SAM" id="Phobius"/>
    </source>
</evidence>
<proteinExistence type="predicted"/>
<protein>
    <submittedName>
        <fullName evidence="2">Uncharacterized protein</fullName>
    </submittedName>
</protein>
<gene>
    <name evidence="2" type="ordered locus">FsymDg_2537</name>
</gene>
<dbReference type="AlphaFoldDB" id="F8B586"/>
<accession>F8B586</accession>
<name>F8B586_9ACTN</name>
<keyword evidence="1" id="KW-0812">Transmembrane</keyword>
<dbReference type="Proteomes" id="UP000001549">
    <property type="component" value="Chromosome"/>
</dbReference>
<evidence type="ECO:0000313" key="3">
    <source>
        <dbReference type="Proteomes" id="UP000001549"/>
    </source>
</evidence>
<keyword evidence="1" id="KW-0472">Membrane</keyword>
<dbReference type="HOGENOM" id="CLU_3356329_0_0_11"/>
<keyword evidence="1" id="KW-1133">Transmembrane helix</keyword>
<sequence length="36" mass="3924">MSDIVLALVAELVSAAVVVLVSSLFRRWLRPAIRTA</sequence>
<dbReference type="EMBL" id="CP002801">
    <property type="protein sequence ID" value="AEH09901.1"/>
    <property type="molecule type" value="Genomic_DNA"/>
</dbReference>
<evidence type="ECO:0000313" key="2">
    <source>
        <dbReference type="EMBL" id="AEH09901.1"/>
    </source>
</evidence>
<dbReference type="KEGG" id="fsy:FsymDg_2537"/>
<keyword evidence="3" id="KW-1185">Reference proteome</keyword>
<organism evidence="2 3">
    <name type="scientific">Candidatus Protofrankia datiscae</name>
    <dbReference type="NCBI Taxonomy" id="2716812"/>
    <lineage>
        <taxon>Bacteria</taxon>
        <taxon>Bacillati</taxon>
        <taxon>Actinomycetota</taxon>
        <taxon>Actinomycetes</taxon>
        <taxon>Frankiales</taxon>
        <taxon>Frankiaceae</taxon>
        <taxon>Protofrankia</taxon>
    </lineage>
</organism>